<dbReference type="PANTHER" id="PTHR43133">
    <property type="entry name" value="RNA POLYMERASE ECF-TYPE SIGMA FACTO"/>
    <property type="match status" value="1"/>
</dbReference>
<keyword evidence="4" id="KW-0804">Transcription</keyword>
<dbReference type="SUPFAM" id="SSF88659">
    <property type="entry name" value="Sigma3 and sigma4 domains of RNA polymerase sigma factors"/>
    <property type="match status" value="1"/>
</dbReference>
<dbReference type="Gene3D" id="1.10.10.10">
    <property type="entry name" value="Winged helix-like DNA-binding domain superfamily/Winged helix DNA-binding domain"/>
    <property type="match status" value="1"/>
</dbReference>
<dbReference type="InterPro" id="IPR007627">
    <property type="entry name" value="RNA_pol_sigma70_r2"/>
</dbReference>
<protein>
    <submittedName>
        <fullName evidence="6">RNA polymerase sigma factor</fullName>
    </submittedName>
</protein>
<keyword evidence="2" id="KW-0805">Transcription regulation</keyword>
<dbReference type="Proteomes" id="UP000319976">
    <property type="component" value="Chromosome"/>
</dbReference>
<accession>A0A517T9U8</accession>
<evidence type="ECO:0000256" key="4">
    <source>
        <dbReference type="ARBA" id="ARBA00023163"/>
    </source>
</evidence>
<keyword evidence="3" id="KW-0731">Sigma factor</keyword>
<evidence type="ECO:0000313" key="6">
    <source>
        <dbReference type="EMBL" id="QDT65129.1"/>
    </source>
</evidence>
<evidence type="ECO:0000256" key="3">
    <source>
        <dbReference type="ARBA" id="ARBA00023082"/>
    </source>
</evidence>
<dbReference type="AlphaFoldDB" id="A0A517T9U8"/>
<evidence type="ECO:0000256" key="2">
    <source>
        <dbReference type="ARBA" id="ARBA00023015"/>
    </source>
</evidence>
<feature type="domain" description="RNA polymerase sigma-70 region 2" evidence="5">
    <location>
        <begin position="29"/>
        <end position="88"/>
    </location>
</feature>
<reference evidence="6 7" key="1">
    <citation type="submission" date="2019-02" db="EMBL/GenBank/DDBJ databases">
        <title>Deep-cultivation of Planctomycetes and their phenomic and genomic characterization uncovers novel biology.</title>
        <authorList>
            <person name="Wiegand S."/>
            <person name="Jogler M."/>
            <person name="Boedeker C."/>
            <person name="Pinto D."/>
            <person name="Vollmers J."/>
            <person name="Rivas-Marin E."/>
            <person name="Kohn T."/>
            <person name="Peeters S.H."/>
            <person name="Heuer A."/>
            <person name="Rast P."/>
            <person name="Oberbeckmann S."/>
            <person name="Bunk B."/>
            <person name="Jeske O."/>
            <person name="Meyerdierks A."/>
            <person name="Storesund J.E."/>
            <person name="Kallscheuer N."/>
            <person name="Luecker S."/>
            <person name="Lage O.M."/>
            <person name="Pohl T."/>
            <person name="Merkel B.J."/>
            <person name="Hornburger P."/>
            <person name="Mueller R.-W."/>
            <person name="Bruemmer F."/>
            <person name="Labrenz M."/>
            <person name="Spormann A.M."/>
            <person name="Op den Camp H."/>
            <person name="Overmann J."/>
            <person name="Amann R."/>
            <person name="Jetten M.S.M."/>
            <person name="Mascher T."/>
            <person name="Medema M.H."/>
            <person name="Devos D.P."/>
            <person name="Kaster A.-K."/>
            <person name="Ovreas L."/>
            <person name="Rohde M."/>
            <person name="Galperin M.Y."/>
            <person name="Jogler C."/>
        </authorList>
    </citation>
    <scope>NUCLEOTIDE SEQUENCE [LARGE SCALE GENOMIC DNA]</scope>
    <source>
        <strain evidence="6 7">V22</strain>
    </source>
</reference>
<dbReference type="InterPro" id="IPR036388">
    <property type="entry name" value="WH-like_DNA-bd_sf"/>
</dbReference>
<evidence type="ECO:0000259" key="5">
    <source>
        <dbReference type="Pfam" id="PF04542"/>
    </source>
</evidence>
<dbReference type="RefSeq" id="WP_145262881.1">
    <property type="nucleotide sequence ID" value="NZ_CP036316.1"/>
</dbReference>
<dbReference type="NCBIfam" id="TIGR02989">
    <property type="entry name" value="Sig-70_gvs1"/>
    <property type="match status" value="1"/>
</dbReference>
<dbReference type="SUPFAM" id="SSF88946">
    <property type="entry name" value="Sigma2 domain of RNA polymerase sigma factors"/>
    <property type="match status" value="1"/>
</dbReference>
<evidence type="ECO:0000313" key="7">
    <source>
        <dbReference type="Proteomes" id="UP000319976"/>
    </source>
</evidence>
<evidence type="ECO:0000256" key="1">
    <source>
        <dbReference type="ARBA" id="ARBA00010641"/>
    </source>
</evidence>
<dbReference type="OrthoDB" id="6383365at2"/>
<gene>
    <name evidence="6" type="ORF">V22_23760</name>
</gene>
<dbReference type="InterPro" id="IPR013325">
    <property type="entry name" value="RNA_pol_sigma_r2"/>
</dbReference>
<dbReference type="InterPro" id="IPR014284">
    <property type="entry name" value="RNA_pol_sigma-70_dom"/>
</dbReference>
<dbReference type="GO" id="GO:0016987">
    <property type="term" value="F:sigma factor activity"/>
    <property type="evidence" value="ECO:0007669"/>
    <property type="project" value="UniProtKB-KW"/>
</dbReference>
<dbReference type="PANTHER" id="PTHR43133:SF51">
    <property type="entry name" value="RNA POLYMERASE SIGMA FACTOR"/>
    <property type="match status" value="1"/>
</dbReference>
<dbReference type="InterPro" id="IPR014331">
    <property type="entry name" value="RNA_pol_sigma70_ECF_RHOBA"/>
</dbReference>
<dbReference type="Gene3D" id="1.10.1740.10">
    <property type="match status" value="1"/>
</dbReference>
<dbReference type="GO" id="GO:0006352">
    <property type="term" value="P:DNA-templated transcription initiation"/>
    <property type="evidence" value="ECO:0007669"/>
    <property type="project" value="InterPro"/>
</dbReference>
<dbReference type="NCBIfam" id="TIGR02937">
    <property type="entry name" value="sigma70-ECF"/>
    <property type="match status" value="1"/>
</dbReference>
<keyword evidence="7" id="KW-1185">Reference proteome</keyword>
<proteinExistence type="inferred from homology"/>
<dbReference type="Pfam" id="PF04542">
    <property type="entry name" value="Sigma70_r2"/>
    <property type="match status" value="1"/>
</dbReference>
<organism evidence="6 7">
    <name type="scientific">Calycomorphotria hydatis</name>
    <dbReference type="NCBI Taxonomy" id="2528027"/>
    <lineage>
        <taxon>Bacteria</taxon>
        <taxon>Pseudomonadati</taxon>
        <taxon>Planctomycetota</taxon>
        <taxon>Planctomycetia</taxon>
        <taxon>Planctomycetales</taxon>
        <taxon>Planctomycetaceae</taxon>
        <taxon>Calycomorphotria</taxon>
    </lineage>
</organism>
<dbReference type="InterPro" id="IPR013324">
    <property type="entry name" value="RNA_pol_sigma_r3/r4-like"/>
</dbReference>
<comment type="similarity">
    <text evidence="1">Belongs to the sigma-70 factor family. ECF subfamily.</text>
</comment>
<dbReference type="KEGG" id="chya:V22_23760"/>
<sequence length="183" mass="21141">MKQCDAPLQNENHTDEQFVALIANAQLPMISFLRTLLRYSGDVEDVLQETNLVLWRKRHEYDRTRSFLTWACAIAHMQVLAYLKKGSRDRLESMSEQLLQALAELASDRNSRMDVRLEALKECVQELPEGHRVLLRQRYRDGGGVSEIADETGRSANSLSTIFYRIRGALKECIERRMEARKA</sequence>
<name>A0A517T9U8_9PLAN</name>
<dbReference type="EMBL" id="CP036316">
    <property type="protein sequence ID" value="QDT65129.1"/>
    <property type="molecule type" value="Genomic_DNA"/>
</dbReference>
<dbReference type="InterPro" id="IPR039425">
    <property type="entry name" value="RNA_pol_sigma-70-like"/>
</dbReference>